<name>A0A8S1UKV3_PAROT</name>
<dbReference type="OMA" id="MKSAAHT"/>
<proteinExistence type="predicted"/>
<sequence>MKSAAHTVRIYPLSTSNEKDTQGNLRILSSRINFEDPTPLFQTRTLLANFITENRQSQSNSQPEQ</sequence>
<dbReference type="EMBL" id="CAJJDP010000047">
    <property type="protein sequence ID" value="CAD8165771.1"/>
    <property type="molecule type" value="Genomic_DNA"/>
</dbReference>
<protein>
    <submittedName>
        <fullName evidence="1">Uncharacterized protein</fullName>
    </submittedName>
</protein>
<dbReference type="Proteomes" id="UP000683925">
    <property type="component" value="Unassembled WGS sequence"/>
</dbReference>
<evidence type="ECO:0000313" key="1">
    <source>
        <dbReference type="EMBL" id="CAD8165771.1"/>
    </source>
</evidence>
<gene>
    <name evidence="1" type="ORF">POCTA_138.1.T0470116</name>
</gene>
<comment type="caution">
    <text evidence="1">The sequence shown here is derived from an EMBL/GenBank/DDBJ whole genome shotgun (WGS) entry which is preliminary data.</text>
</comment>
<accession>A0A8S1UKV3</accession>
<organism evidence="1 2">
    <name type="scientific">Paramecium octaurelia</name>
    <dbReference type="NCBI Taxonomy" id="43137"/>
    <lineage>
        <taxon>Eukaryota</taxon>
        <taxon>Sar</taxon>
        <taxon>Alveolata</taxon>
        <taxon>Ciliophora</taxon>
        <taxon>Intramacronucleata</taxon>
        <taxon>Oligohymenophorea</taxon>
        <taxon>Peniculida</taxon>
        <taxon>Parameciidae</taxon>
        <taxon>Paramecium</taxon>
    </lineage>
</organism>
<evidence type="ECO:0000313" key="2">
    <source>
        <dbReference type="Proteomes" id="UP000683925"/>
    </source>
</evidence>
<keyword evidence="2" id="KW-1185">Reference proteome</keyword>
<dbReference type="AlphaFoldDB" id="A0A8S1UKV3"/>
<reference evidence="1" key="1">
    <citation type="submission" date="2021-01" db="EMBL/GenBank/DDBJ databases">
        <authorList>
            <consortium name="Genoscope - CEA"/>
            <person name="William W."/>
        </authorList>
    </citation>
    <scope>NUCLEOTIDE SEQUENCE</scope>
</reference>